<dbReference type="GO" id="GO:0005789">
    <property type="term" value="C:endoplasmic reticulum membrane"/>
    <property type="evidence" value="ECO:0007669"/>
    <property type="project" value="UniProtKB-SubCell"/>
</dbReference>
<keyword evidence="10" id="KW-0472">Membrane</keyword>
<comment type="caution">
    <text evidence="12">The sequence shown here is derived from an EMBL/GenBank/DDBJ whole genome shotgun (WGS) entry which is preliminary data.</text>
</comment>
<keyword evidence="8" id="KW-1133">Transmembrane helix</keyword>
<feature type="region of interest" description="Disordered" evidence="11">
    <location>
        <begin position="1"/>
        <end position="23"/>
    </location>
</feature>
<evidence type="ECO:0000256" key="1">
    <source>
        <dbReference type="ARBA" id="ARBA00004477"/>
    </source>
</evidence>
<dbReference type="AlphaFoldDB" id="A0A0T6B4J2"/>
<keyword evidence="5" id="KW-0812">Transmembrane</keyword>
<evidence type="ECO:0000256" key="4">
    <source>
        <dbReference type="ARBA" id="ARBA00022448"/>
    </source>
</evidence>
<dbReference type="Proteomes" id="UP000051574">
    <property type="component" value="Unassembled WGS sequence"/>
</dbReference>
<keyword evidence="13" id="KW-1185">Reference proteome</keyword>
<accession>A0A0T6B4J2</accession>
<dbReference type="PANTHER" id="PTHR12443:SF9">
    <property type="entry name" value="TRANSLOCATION PROTEIN SEC62"/>
    <property type="match status" value="1"/>
</dbReference>
<keyword evidence="6" id="KW-0256">Endoplasmic reticulum</keyword>
<proteinExistence type="inferred from homology"/>
<keyword evidence="7" id="KW-0653">Protein transport</keyword>
<dbReference type="InterPro" id="IPR004728">
    <property type="entry name" value="Sec62"/>
</dbReference>
<evidence type="ECO:0000256" key="11">
    <source>
        <dbReference type="SAM" id="MobiDB-lite"/>
    </source>
</evidence>
<keyword evidence="9" id="KW-0811">Translocation</keyword>
<evidence type="ECO:0000256" key="2">
    <source>
        <dbReference type="ARBA" id="ARBA00010604"/>
    </source>
</evidence>
<comment type="similarity">
    <text evidence="2">Belongs to the SEC62 family.</text>
</comment>
<organism evidence="12 13">
    <name type="scientific">Oryctes borbonicus</name>
    <dbReference type="NCBI Taxonomy" id="1629725"/>
    <lineage>
        <taxon>Eukaryota</taxon>
        <taxon>Metazoa</taxon>
        <taxon>Ecdysozoa</taxon>
        <taxon>Arthropoda</taxon>
        <taxon>Hexapoda</taxon>
        <taxon>Insecta</taxon>
        <taxon>Pterygota</taxon>
        <taxon>Neoptera</taxon>
        <taxon>Endopterygota</taxon>
        <taxon>Coleoptera</taxon>
        <taxon>Polyphaga</taxon>
        <taxon>Scarabaeiformia</taxon>
        <taxon>Scarabaeidae</taxon>
        <taxon>Dynastinae</taxon>
        <taxon>Oryctes</taxon>
    </lineage>
</organism>
<reference evidence="12 13" key="1">
    <citation type="submission" date="2015-09" db="EMBL/GenBank/DDBJ databases">
        <title>Draft genome of the scarab beetle Oryctes borbonicus.</title>
        <authorList>
            <person name="Meyer J.M."/>
            <person name="Markov G.V."/>
            <person name="Baskaran P."/>
            <person name="Herrmann M."/>
            <person name="Sommer R.J."/>
            <person name="Roedelsperger C."/>
        </authorList>
    </citation>
    <scope>NUCLEOTIDE SEQUENCE [LARGE SCALE GENOMIC DNA]</scope>
    <source>
        <strain evidence="12">OB123</strain>
        <tissue evidence="12">Whole animal</tissue>
    </source>
</reference>
<evidence type="ECO:0000313" key="12">
    <source>
        <dbReference type="EMBL" id="KRT82303.1"/>
    </source>
</evidence>
<feature type="non-terminal residue" evidence="12">
    <location>
        <position position="113"/>
    </location>
</feature>
<evidence type="ECO:0000256" key="6">
    <source>
        <dbReference type="ARBA" id="ARBA00022824"/>
    </source>
</evidence>
<evidence type="ECO:0000256" key="5">
    <source>
        <dbReference type="ARBA" id="ARBA00022692"/>
    </source>
</evidence>
<comment type="subcellular location">
    <subcellularLocation>
        <location evidence="1">Endoplasmic reticulum membrane</location>
        <topology evidence="1">Multi-pass membrane protein</topology>
    </subcellularLocation>
</comment>
<sequence length="113" mass="13309">MAEKKKGKRRKDEYVVPGEKAENPSKDEYNVGKWLRKNVPIKKTKFLNHNVEYFTGTRAVDSLLESQFTQGDDALFKTRVDVVNFLNTMLIHKFFHRARKVPVSEQELKLKRK</sequence>
<gene>
    <name evidence="12" type="ORF">AMK59_4026</name>
</gene>
<name>A0A0T6B4J2_9SCAR</name>
<evidence type="ECO:0000313" key="13">
    <source>
        <dbReference type="Proteomes" id="UP000051574"/>
    </source>
</evidence>
<evidence type="ECO:0000256" key="10">
    <source>
        <dbReference type="ARBA" id="ARBA00023136"/>
    </source>
</evidence>
<protein>
    <recommendedName>
        <fullName evidence="3">Translocation protein SEC62</fullName>
    </recommendedName>
</protein>
<dbReference type="PANTHER" id="PTHR12443">
    <property type="entry name" value="TRANSLOCATION PROTEIN SEC62"/>
    <property type="match status" value="1"/>
</dbReference>
<dbReference type="EMBL" id="LJIG01009826">
    <property type="protein sequence ID" value="KRT82303.1"/>
    <property type="molecule type" value="Genomic_DNA"/>
</dbReference>
<dbReference type="OrthoDB" id="200187at2759"/>
<keyword evidence="4" id="KW-0813">Transport</keyword>
<evidence type="ECO:0000256" key="8">
    <source>
        <dbReference type="ARBA" id="ARBA00022989"/>
    </source>
</evidence>
<evidence type="ECO:0000256" key="3">
    <source>
        <dbReference type="ARBA" id="ARBA00021257"/>
    </source>
</evidence>
<evidence type="ECO:0000256" key="9">
    <source>
        <dbReference type="ARBA" id="ARBA00023010"/>
    </source>
</evidence>
<dbReference type="GO" id="GO:0031204">
    <property type="term" value="P:post-translational protein targeting to membrane, translocation"/>
    <property type="evidence" value="ECO:0007669"/>
    <property type="project" value="TreeGrafter"/>
</dbReference>
<evidence type="ECO:0000256" key="7">
    <source>
        <dbReference type="ARBA" id="ARBA00022927"/>
    </source>
</evidence>